<protein>
    <recommendedName>
        <fullName evidence="8">AMP-dependent synthetase/ligase domain-containing protein</fullName>
    </recommendedName>
</protein>
<keyword evidence="2" id="KW-0436">Ligase</keyword>
<evidence type="ECO:0000259" key="5">
    <source>
        <dbReference type="Pfam" id="PF13193"/>
    </source>
</evidence>
<keyword evidence="7" id="KW-1185">Reference proteome</keyword>
<name>A0A1E4TI46_9ASCO</name>
<dbReference type="Gene3D" id="3.30.300.30">
    <property type="match status" value="1"/>
</dbReference>
<accession>A0A1E4TI46</accession>
<dbReference type="InterPro" id="IPR042099">
    <property type="entry name" value="ANL_N_sf"/>
</dbReference>
<keyword evidence="3" id="KW-0472">Membrane</keyword>
<evidence type="ECO:0008006" key="8">
    <source>
        <dbReference type="Google" id="ProtNLM"/>
    </source>
</evidence>
<dbReference type="InterPro" id="IPR025110">
    <property type="entry name" value="AMP-bd_C"/>
</dbReference>
<proteinExistence type="inferred from homology"/>
<evidence type="ECO:0000256" key="2">
    <source>
        <dbReference type="ARBA" id="ARBA00022598"/>
    </source>
</evidence>
<organism evidence="6 7">
    <name type="scientific">Tortispora caseinolytica NRRL Y-17796</name>
    <dbReference type="NCBI Taxonomy" id="767744"/>
    <lineage>
        <taxon>Eukaryota</taxon>
        <taxon>Fungi</taxon>
        <taxon>Dikarya</taxon>
        <taxon>Ascomycota</taxon>
        <taxon>Saccharomycotina</taxon>
        <taxon>Trigonopsidomycetes</taxon>
        <taxon>Trigonopsidales</taxon>
        <taxon>Trigonopsidaceae</taxon>
        <taxon>Tortispora</taxon>
    </lineage>
</organism>
<dbReference type="Proteomes" id="UP000095023">
    <property type="component" value="Unassembled WGS sequence"/>
</dbReference>
<evidence type="ECO:0000313" key="6">
    <source>
        <dbReference type="EMBL" id="ODV91434.1"/>
    </source>
</evidence>
<feature type="domain" description="AMP-binding enzyme C-terminal" evidence="5">
    <location>
        <begin position="456"/>
        <end position="535"/>
    </location>
</feature>
<dbReference type="SUPFAM" id="SSF56801">
    <property type="entry name" value="Acetyl-CoA synthetase-like"/>
    <property type="match status" value="1"/>
</dbReference>
<feature type="domain" description="AMP-dependent synthetase/ligase" evidence="4">
    <location>
        <begin position="31"/>
        <end position="405"/>
    </location>
</feature>
<evidence type="ECO:0000256" key="3">
    <source>
        <dbReference type="SAM" id="Phobius"/>
    </source>
</evidence>
<keyword evidence="3" id="KW-0812">Transmembrane</keyword>
<sequence>MPETIYTADFEAPMPPLKNLASIVLSDSLARPSDTLFVDPDAGKSYTLDDVRRITGRVAYELQYTHNIKEGDVVGLYTHNQALFSCLILGAMSIGAVVSTMSYAYLPAEARHAMIVAGMKMLLVLPELRETAIKAVKLPKQDDEEETERLQIDGSLSTLVNISKFLEIVQQDGPCISPKEFSELKYKNDPAFLCFSSGTTGKFKAVMLTQHNIATNIYQVAHTDPDYFAGQVYLCNLPQFHLYGLTLLGVLAPFQGTKVINMPKFDFTRFIELIIEYKVTKLLVVPPMLVTIAKSPLTVKYQKELTATLNQLNSGAAPLSASLVQEVEGLLPGVVVTQGYGLTETSPTAFQSPRTRPFEKFGSAGKLVPNLEARIIDEDGNDLPRNPESRGELCLRGPSIFKGYYRNEEATKNAFLPGRWFKTGDVATVDNEGYWYIVDRAKELIKSKGFQVAPAELEALLLTHPDVVDSAVIGIYSEEEATEYPRAFIAIKPGSKLEKDPGSVVEWVNDKVARYKRLWGGVVVLEQIPKSASGKILRRELRLRKNDVVHGLGLAKRQSKL</sequence>
<comment type="similarity">
    <text evidence="1">Belongs to the ATP-dependent AMP-binding enzyme family.</text>
</comment>
<dbReference type="Pfam" id="PF13193">
    <property type="entry name" value="AMP-binding_C"/>
    <property type="match status" value="1"/>
</dbReference>
<dbReference type="PANTHER" id="PTHR24096:SF149">
    <property type="entry name" value="AMP-BINDING DOMAIN-CONTAINING PROTEIN-RELATED"/>
    <property type="match status" value="1"/>
</dbReference>
<dbReference type="GO" id="GO:0016405">
    <property type="term" value="F:CoA-ligase activity"/>
    <property type="evidence" value="ECO:0007669"/>
    <property type="project" value="TreeGrafter"/>
</dbReference>
<dbReference type="Gene3D" id="3.40.50.12780">
    <property type="entry name" value="N-terminal domain of ligase-like"/>
    <property type="match status" value="1"/>
</dbReference>
<dbReference type="EMBL" id="KV453841">
    <property type="protein sequence ID" value="ODV91434.1"/>
    <property type="molecule type" value="Genomic_DNA"/>
</dbReference>
<dbReference type="InterPro" id="IPR000873">
    <property type="entry name" value="AMP-dep_synth/lig_dom"/>
</dbReference>
<gene>
    <name evidence="6" type="ORF">CANCADRAFT_55315</name>
</gene>
<evidence type="ECO:0000256" key="1">
    <source>
        <dbReference type="ARBA" id="ARBA00006432"/>
    </source>
</evidence>
<dbReference type="PANTHER" id="PTHR24096">
    <property type="entry name" value="LONG-CHAIN-FATTY-ACID--COA LIGASE"/>
    <property type="match status" value="1"/>
</dbReference>
<evidence type="ECO:0000313" key="7">
    <source>
        <dbReference type="Proteomes" id="UP000095023"/>
    </source>
</evidence>
<evidence type="ECO:0000259" key="4">
    <source>
        <dbReference type="Pfam" id="PF00501"/>
    </source>
</evidence>
<dbReference type="InterPro" id="IPR045851">
    <property type="entry name" value="AMP-bd_C_sf"/>
</dbReference>
<dbReference type="Pfam" id="PF00501">
    <property type="entry name" value="AMP-binding"/>
    <property type="match status" value="1"/>
</dbReference>
<reference evidence="7" key="1">
    <citation type="submission" date="2016-02" db="EMBL/GenBank/DDBJ databases">
        <title>Comparative genomics of biotechnologically important yeasts.</title>
        <authorList>
            <consortium name="DOE Joint Genome Institute"/>
            <person name="Riley R."/>
            <person name="Haridas S."/>
            <person name="Wolfe K.H."/>
            <person name="Lopes M.R."/>
            <person name="Hittinger C.T."/>
            <person name="Goker M."/>
            <person name="Salamov A."/>
            <person name="Wisecaver J."/>
            <person name="Long T.M."/>
            <person name="Aerts A.L."/>
            <person name="Barry K."/>
            <person name="Choi C."/>
            <person name="Clum A."/>
            <person name="Coughlan A.Y."/>
            <person name="Deshpande S."/>
            <person name="Douglass A.P."/>
            <person name="Hanson S.J."/>
            <person name="Klenk H.-P."/>
            <person name="Labutti K."/>
            <person name="Lapidus A."/>
            <person name="Lindquist E."/>
            <person name="Lipzen A."/>
            <person name="Meier-Kolthoff J.P."/>
            <person name="Ohm R.A."/>
            <person name="Otillar R.P."/>
            <person name="Pangilinan J."/>
            <person name="Peng Y."/>
            <person name="Rokas A."/>
            <person name="Rosa C.A."/>
            <person name="Scheuner C."/>
            <person name="Sibirny A.A."/>
            <person name="Slot J.C."/>
            <person name="Stielow J.B."/>
            <person name="Sun H."/>
            <person name="Kurtzman C.P."/>
            <person name="Blackwell M."/>
            <person name="Jeffries T.W."/>
            <person name="Grigoriev I.V."/>
        </authorList>
    </citation>
    <scope>NUCLEOTIDE SEQUENCE [LARGE SCALE GENOMIC DNA]</scope>
    <source>
        <strain evidence="7">NRRL Y-17796</strain>
    </source>
</reference>
<keyword evidence="3" id="KW-1133">Transmembrane helix</keyword>
<dbReference type="OrthoDB" id="1700726at2759"/>
<feature type="transmembrane region" description="Helical" evidence="3">
    <location>
        <begin position="82"/>
        <end position="106"/>
    </location>
</feature>
<dbReference type="AlphaFoldDB" id="A0A1E4TI46"/>